<gene>
    <name evidence="2" type="ORF">CPSG_08126</name>
</gene>
<dbReference type="AlphaFoldDB" id="E9DDG4"/>
<sequence length="95" mass="10781">MDPKREYFNEERLGGQGYLKGLARYPCHLVDTPSAMRSLEIGTRACTDTQACQKFSGFLAEFGAHTTDHGNCRRNSEMTRGRVWPPQPRLTCRSD</sequence>
<proteinExistence type="predicted"/>
<feature type="region of interest" description="Disordered" evidence="1">
    <location>
        <begin position="69"/>
        <end position="95"/>
    </location>
</feature>
<dbReference type="Proteomes" id="UP000002497">
    <property type="component" value="Unassembled WGS sequence"/>
</dbReference>
<accession>E9DDG4</accession>
<evidence type="ECO:0000313" key="2">
    <source>
        <dbReference type="EMBL" id="EFW15689.1"/>
    </source>
</evidence>
<protein>
    <submittedName>
        <fullName evidence="2">Uncharacterized protein</fullName>
    </submittedName>
</protein>
<dbReference type="EMBL" id="GL636500">
    <property type="protein sequence ID" value="EFW15689.1"/>
    <property type="molecule type" value="Genomic_DNA"/>
</dbReference>
<organism evidence="3">
    <name type="scientific">Coccidioides posadasii (strain RMSCC 757 / Silveira)</name>
    <name type="common">Valley fever fungus</name>
    <dbReference type="NCBI Taxonomy" id="443226"/>
    <lineage>
        <taxon>Eukaryota</taxon>
        <taxon>Fungi</taxon>
        <taxon>Dikarya</taxon>
        <taxon>Ascomycota</taxon>
        <taxon>Pezizomycotina</taxon>
        <taxon>Eurotiomycetes</taxon>
        <taxon>Eurotiomycetidae</taxon>
        <taxon>Onygenales</taxon>
        <taxon>Onygenaceae</taxon>
        <taxon>Coccidioides</taxon>
    </lineage>
</organism>
<keyword evidence="3" id="KW-1185">Reference proteome</keyword>
<evidence type="ECO:0000256" key="1">
    <source>
        <dbReference type="SAM" id="MobiDB-lite"/>
    </source>
</evidence>
<dbReference type="HOGENOM" id="CLU_2372631_0_0_1"/>
<reference evidence="3" key="1">
    <citation type="journal article" date="2010" name="Genome Res.">
        <title>Population genomic sequencing of Coccidioides fungi reveals recent hybridization and transposon control.</title>
        <authorList>
            <person name="Neafsey D.E."/>
            <person name="Barker B.M."/>
            <person name="Sharpton T.J."/>
            <person name="Stajich J.E."/>
            <person name="Park D.J."/>
            <person name="Whiston E."/>
            <person name="Hung C.-Y."/>
            <person name="McMahan C."/>
            <person name="White J."/>
            <person name="Sykes S."/>
            <person name="Heiman D."/>
            <person name="Young S."/>
            <person name="Zeng Q."/>
            <person name="Abouelleil A."/>
            <person name="Aftuck L."/>
            <person name="Bessette D."/>
            <person name="Brown A."/>
            <person name="FitzGerald M."/>
            <person name="Lui A."/>
            <person name="Macdonald J.P."/>
            <person name="Priest M."/>
            <person name="Orbach M.J."/>
            <person name="Galgiani J.N."/>
            <person name="Kirkland T.N."/>
            <person name="Cole G.T."/>
            <person name="Birren B.W."/>
            <person name="Henn M.R."/>
            <person name="Taylor J.W."/>
            <person name="Rounsley S.D."/>
        </authorList>
    </citation>
    <scope>NUCLEOTIDE SEQUENCE [LARGE SCALE GENOMIC DNA]</scope>
    <source>
        <strain evidence="3">RMSCC 757 / Silveira</strain>
    </source>
</reference>
<evidence type="ECO:0000313" key="3">
    <source>
        <dbReference type="Proteomes" id="UP000002497"/>
    </source>
</evidence>
<name>E9DDG4_COCPS</name>
<dbReference type="OMA" id="NCRRNSE"/>
<dbReference type="VEuPathDB" id="FungiDB:CPSG_08126"/>
<feature type="compositionally biased region" description="Basic and acidic residues" evidence="1">
    <location>
        <begin position="69"/>
        <end position="80"/>
    </location>
</feature>
<reference evidence="3" key="2">
    <citation type="submission" date="2010-03" db="EMBL/GenBank/DDBJ databases">
        <title>The genome sequence of Coccidioides posadasii strain Silveira.</title>
        <authorList>
            <consortium name="The Broad Institute Genome Sequencing Center for Infectious Disease"/>
            <person name="Neafsey D."/>
            <person name="Orbach M."/>
            <person name="Henn M.R."/>
            <person name="Cole G.T."/>
            <person name="Galgiani J."/>
            <person name="Gardner M.J."/>
            <person name="Kirkland T.N."/>
            <person name="Taylor J.W."/>
            <person name="Young S.K."/>
            <person name="Zeng Q."/>
            <person name="Koehrsen M."/>
            <person name="Alvarado L."/>
            <person name="Berlin A."/>
            <person name="Borenstein D."/>
            <person name="Chapman S.B."/>
            <person name="Chen Z."/>
            <person name="Engels R."/>
            <person name="Freedman E."/>
            <person name="Gellesch M."/>
            <person name="Goldberg J."/>
            <person name="Griggs A."/>
            <person name="Gujja S."/>
            <person name="Heilman E."/>
            <person name="Heiman D."/>
            <person name="Howarth C."/>
            <person name="Jen D."/>
            <person name="Larson L."/>
            <person name="Mehta T."/>
            <person name="Neiman D."/>
            <person name="Park D."/>
            <person name="Pearson M."/>
            <person name="Richards J."/>
            <person name="Roberts A."/>
            <person name="Saif S."/>
            <person name="Shea T."/>
            <person name="Shenoy N."/>
            <person name="Sisk P."/>
            <person name="Stolte C."/>
            <person name="Sykes S."/>
            <person name="Walk T."/>
            <person name="White J."/>
            <person name="Yandava C."/>
            <person name="Haas B."/>
            <person name="Nusbaum C."/>
            <person name="Birren B."/>
        </authorList>
    </citation>
    <scope>NUCLEOTIDE SEQUENCE [LARGE SCALE GENOMIC DNA]</scope>
    <source>
        <strain evidence="3">RMSCC 757 / Silveira</strain>
    </source>
</reference>